<dbReference type="Proteomes" id="UP000814140">
    <property type="component" value="Unassembled WGS sequence"/>
</dbReference>
<proteinExistence type="predicted"/>
<dbReference type="EMBL" id="MU277321">
    <property type="protein sequence ID" value="KAI0055003.1"/>
    <property type="molecule type" value="Genomic_DNA"/>
</dbReference>
<comment type="caution">
    <text evidence="1">The sequence shown here is derived from an EMBL/GenBank/DDBJ whole genome shotgun (WGS) entry which is preliminary data.</text>
</comment>
<keyword evidence="2" id="KW-1185">Reference proteome</keyword>
<protein>
    <submittedName>
        <fullName evidence="1">Uncharacterized protein</fullName>
    </submittedName>
</protein>
<gene>
    <name evidence="1" type="ORF">BV25DRAFT_1786089</name>
</gene>
<feature type="non-terminal residue" evidence="1">
    <location>
        <position position="1"/>
    </location>
</feature>
<feature type="non-terminal residue" evidence="1">
    <location>
        <position position="239"/>
    </location>
</feature>
<evidence type="ECO:0000313" key="2">
    <source>
        <dbReference type="Proteomes" id="UP000814140"/>
    </source>
</evidence>
<name>A0ACB8SEU2_9AGAM</name>
<organism evidence="1 2">
    <name type="scientific">Artomyces pyxidatus</name>
    <dbReference type="NCBI Taxonomy" id="48021"/>
    <lineage>
        <taxon>Eukaryota</taxon>
        <taxon>Fungi</taxon>
        <taxon>Dikarya</taxon>
        <taxon>Basidiomycota</taxon>
        <taxon>Agaricomycotina</taxon>
        <taxon>Agaricomycetes</taxon>
        <taxon>Russulales</taxon>
        <taxon>Auriscalpiaceae</taxon>
        <taxon>Artomyces</taxon>
    </lineage>
</organism>
<reference evidence="1" key="1">
    <citation type="submission" date="2021-03" db="EMBL/GenBank/DDBJ databases">
        <authorList>
            <consortium name="DOE Joint Genome Institute"/>
            <person name="Ahrendt S."/>
            <person name="Looney B.P."/>
            <person name="Miyauchi S."/>
            <person name="Morin E."/>
            <person name="Drula E."/>
            <person name="Courty P.E."/>
            <person name="Chicoki N."/>
            <person name="Fauchery L."/>
            <person name="Kohler A."/>
            <person name="Kuo A."/>
            <person name="Labutti K."/>
            <person name="Pangilinan J."/>
            <person name="Lipzen A."/>
            <person name="Riley R."/>
            <person name="Andreopoulos W."/>
            <person name="He G."/>
            <person name="Johnson J."/>
            <person name="Barry K.W."/>
            <person name="Grigoriev I.V."/>
            <person name="Nagy L."/>
            <person name="Hibbett D."/>
            <person name="Henrissat B."/>
            <person name="Matheny P.B."/>
            <person name="Labbe J."/>
            <person name="Martin F."/>
        </authorList>
    </citation>
    <scope>NUCLEOTIDE SEQUENCE</scope>
    <source>
        <strain evidence="1">HHB10654</strain>
    </source>
</reference>
<sequence>LVRDHWPHSVARLAQDMKQIEEMVGQEIVPKTFEALCQWAYVHHVTKSRDTSRRFLFLYQPANSAAFTPSAGTGTQVTIRFQGFLGQFNVKPLGNWGGIAAQAHRAVQFIELLPGPFVMQIKEQLACVDNIKKLIFRELLSGQDAVEASVISGKNESTLSFQRRVFTRVHNGSSSPPSVLTFMDDPTGAAASIDNQWRITTKINFGQKRSDGGVERCSHHVLCPGDFVDVTAKIDIANV</sequence>
<accession>A0ACB8SEU2</accession>
<evidence type="ECO:0000313" key="1">
    <source>
        <dbReference type="EMBL" id="KAI0055003.1"/>
    </source>
</evidence>
<reference evidence="1" key="2">
    <citation type="journal article" date="2022" name="New Phytol.">
        <title>Evolutionary transition to the ectomycorrhizal habit in the genomes of a hyperdiverse lineage of mushroom-forming fungi.</title>
        <authorList>
            <person name="Looney B."/>
            <person name="Miyauchi S."/>
            <person name="Morin E."/>
            <person name="Drula E."/>
            <person name="Courty P.E."/>
            <person name="Kohler A."/>
            <person name="Kuo A."/>
            <person name="LaButti K."/>
            <person name="Pangilinan J."/>
            <person name="Lipzen A."/>
            <person name="Riley R."/>
            <person name="Andreopoulos W."/>
            <person name="He G."/>
            <person name="Johnson J."/>
            <person name="Nolan M."/>
            <person name="Tritt A."/>
            <person name="Barry K.W."/>
            <person name="Grigoriev I.V."/>
            <person name="Nagy L.G."/>
            <person name="Hibbett D."/>
            <person name="Henrissat B."/>
            <person name="Matheny P.B."/>
            <person name="Labbe J."/>
            <person name="Martin F.M."/>
        </authorList>
    </citation>
    <scope>NUCLEOTIDE SEQUENCE</scope>
    <source>
        <strain evidence="1">HHB10654</strain>
    </source>
</reference>